<sequence length="219" mass="25022">MDYQDRFSLTPEESIFLAKKKWDENVYCGMRMENRVVTFPQTKTILDGVNVPDVQLDDIQAILNMRDVWRYLLSTVDQPVTLEYLCTLNGYIARNEALVWGKLRTGRVGISGTDYLPPLPSQETAERELSEILNKDTSATDKALTAFLWGTRAQLFWDGNKRTSMTLANKILIASGAGILTVTDRHMERFNTLLLGYYDTGEGEELKRYLYENAIFGIE</sequence>
<dbReference type="AlphaFoldDB" id="R6UM22"/>
<reference evidence="3 5" key="2">
    <citation type="submission" date="2022-03" db="EMBL/GenBank/DDBJ databases">
        <title>Metagenome-assembled genomes from swine fecal metagenomes.</title>
        <authorList>
            <person name="Holman D.B."/>
            <person name="Kommadath A."/>
        </authorList>
    </citation>
    <scope>NUCLEOTIDE SEQUENCE [LARGE SCALE GENOMIC DNA]</scope>
    <source>
        <strain evidence="3">SUG147</strain>
    </source>
</reference>
<evidence type="ECO:0000259" key="1">
    <source>
        <dbReference type="PROSITE" id="PS51459"/>
    </source>
</evidence>
<protein>
    <submittedName>
        <fullName evidence="3">Fic family protein</fullName>
    </submittedName>
    <submittedName>
        <fullName evidence="2">Filamentation protein Fic1</fullName>
    </submittedName>
</protein>
<dbReference type="STRING" id="1263015.BN580_00931"/>
<dbReference type="InterPro" id="IPR003812">
    <property type="entry name" value="Fido"/>
</dbReference>
<evidence type="ECO:0000313" key="3">
    <source>
        <dbReference type="EMBL" id="MCI5755652.1"/>
    </source>
</evidence>
<gene>
    <name evidence="2" type="ORF">BN580_00931</name>
    <name evidence="3" type="ORF">MR241_05095</name>
</gene>
<dbReference type="Proteomes" id="UP000017938">
    <property type="component" value="Unassembled WGS sequence"/>
</dbReference>
<dbReference type="Pfam" id="PF02661">
    <property type="entry name" value="Fic"/>
    <property type="match status" value="1"/>
</dbReference>
<name>R6UM22_9BACT</name>
<dbReference type="EMBL" id="JALEMU010000080">
    <property type="protein sequence ID" value="MCI5755652.1"/>
    <property type="molecule type" value="Genomic_DNA"/>
</dbReference>
<evidence type="ECO:0000313" key="4">
    <source>
        <dbReference type="Proteomes" id="UP000017938"/>
    </source>
</evidence>
<organism evidence="2 4">
    <name type="scientific">Candidatus Colimorpha enterica</name>
    <dbReference type="NCBI Taxonomy" id="3083063"/>
    <lineage>
        <taxon>Bacteria</taxon>
        <taxon>Pseudomonadati</taxon>
        <taxon>Bacteroidota</taxon>
        <taxon>Bacteroidia</taxon>
        <taxon>Bacteroidales</taxon>
        <taxon>Candidatus Colimorpha</taxon>
    </lineage>
</organism>
<feature type="domain" description="Fido" evidence="1">
    <location>
        <begin position="80"/>
        <end position="212"/>
    </location>
</feature>
<accession>R6UM22</accession>
<dbReference type="InterPro" id="IPR036597">
    <property type="entry name" value="Fido-like_dom_sf"/>
</dbReference>
<proteinExistence type="predicted"/>
<dbReference type="Proteomes" id="UP001139365">
    <property type="component" value="Unassembled WGS sequence"/>
</dbReference>
<evidence type="ECO:0000313" key="2">
    <source>
        <dbReference type="EMBL" id="CDC71842.1"/>
    </source>
</evidence>
<dbReference type="EMBL" id="CBFW010000085">
    <property type="protein sequence ID" value="CDC71842.1"/>
    <property type="molecule type" value="Genomic_DNA"/>
</dbReference>
<dbReference type="Gene3D" id="1.10.3290.10">
    <property type="entry name" value="Fido-like domain"/>
    <property type="match status" value="1"/>
</dbReference>
<comment type="caution">
    <text evidence="2">The sequence shown here is derived from an EMBL/GenBank/DDBJ whole genome shotgun (WGS) entry which is preliminary data.</text>
</comment>
<evidence type="ECO:0000313" key="5">
    <source>
        <dbReference type="Proteomes" id="UP001139365"/>
    </source>
</evidence>
<dbReference type="SUPFAM" id="SSF140931">
    <property type="entry name" value="Fic-like"/>
    <property type="match status" value="1"/>
</dbReference>
<dbReference type="PROSITE" id="PS51459">
    <property type="entry name" value="FIDO"/>
    <property type="match status" value="1"/>
</dbReference>
<reference evidence="2" key="1">
    <citation type="submission" date="2012-11" db="EMBL/GenBank/DDBJ databases">
        <title>Dependencies among metagenomic species, viruses, plasmids and units of genetic variation.</title>
        <authorList>
            <person name="Nielsen H.B."/>
            <person name="Almeida M."/>
            <person name="Juncker A.S."/>
            <person name="Rasmussen S."/>
            <person name="Li J."/>
            <person name="Sunagawa S."/>
            <person name="Plichta D."/>
            <person name="Gautier L."/>
            <person name="Le Chatelier E."/>
            <person name="Peletier E."/>
            <person name="Bonde I."/>
            <person name="Nielsen T."/>
            <person name="Manichanh C."/>
            <person name="Arumugam M."/>
            <person name="Batto J."/>
            <person name="Santos M.B.Q.D."/>
            <person name="Blom N."/>
            <person name="Borruel N."/>
            <person name="Burgdorf K.S."/>
            <person name="Boumezbeur F."/>
            <person name="Casellas F."/>
            <person name="Dore J."/>
            <person name="Guarner F."/>
            <person name="Hansen T."/>
            <person name="Hildebrand F."/>
            <person name="Kaas R.S."/>
            <person name="Kennedy S."/>
            <person name="Kristiansen K."/>
            <person name="Kultima J.R."/>
            <person name="Leonard P."/>
            <person name="Levenez F."/>
            <person name="Lund O."/>
            <person name="Moumen B."/>
            <person name="Le Paslier D."/>
            <person name="Pons N."/>
            <person name="Pedersen O."/>
            <person name="Prifti E."/>
            <person name="Qin J."/>
            <person name="Raes J."/>
            <person name="Tap J."/>
            <person name="Tims S."/>
            <person name="Ussery D.W."/>
            <person name="Yamada T."/>
            <person name="MetaHit consortium"/>
            <person name="Renault P."/>
            <person name="Sicheritz-Ponten T."/>
            <person name="Bork P."/>
            <person name="Wang J."/>
            <person name="Brunak S."/>
            <person name="Ehrlich S.D."/>
        </authorList>
    </citation>
    <scope>NUCLEOTIDE SEQUENCE [LARGE SCALE GENOMIC DNA]</scope>
</reference>